<dbReference type="RefSeq" id="WP_093025263.1">
    <property type="nucleotide sequence ID" value="NZ_FPBK01000008.1"/>
</dbReference>
<protein>
    <submittedName>
        <fullName evidence="4">Cell surface protein SprA</fullName>
    </submittedName>
</protein>
<gene>
    <name evidence="4" type="ORF">SAMN05216480_10829</name>
</gene>
<evidence type="ECO:0000313" key="5">
    <source>
        <dbReference type="Proteomes" id="UP000199138"/>
    </source>
</evidence>
<feature type="domain" description="Gliding motility protein SprA N-terminal" evidence="3">
    <location>
        <begin position="1119"/>
        <end position="1609"/>
    </location>
</feature>
<keyword evidence="5" id="KW-1185">Reference proteome</keyword>
<dbReference type="STRING" id="1224947.SAMN05216480_10829"/>
<proteinExistence type="predicted"/>
<evidence type="ECO:0000313" key="4">
    <source>
        <dbReference type="EMBL" id="SFU57578.1"/>
    </source>
</evidence>
<dbReference type="EMBL" id="FPBK01000008">
    <property type="protein sequence ID" value="SFU57578.1"/>
    <property type="molecule type" value="Genomic_DNA"/>
</dbReference>
<feature type="domain" description="Gliding motility protein SprA N-terminal" evidence="3">
    <location>
        <begin position="67"/>
        <end position="465"/>
    </location>
</feature>
<dbReference type="Pfam" id="PF14349">
    <property type="entry name" value="SprA_N"/>
    <property type="match status" value="2"/>
</dbReference>
<feature type="chain" id="PRO_5011567786" evidence="2">
    <location>
        <begin position="36"/>
        <end position="2405"/>
    </location>
</feature>
<dbReference type="InterPro" id="IPR026377">
    <property type="entry name" value="Cell_surface_SprA"/>
</dbReference>
<evidence type="ECO:0000256" key="1">
    <source>
        <dbReference type="SAM" id="MobiDB-lite"/>
    </source>
</evidence>
<evidence type="ECO:0000259" key="3">
    <source>
        <dbReference type="Pfam" id="PF14349"/>
    </source>
</evidence>
<accession>A0A1I7HA41</accession>
<dbReference type="NCBIfam" id="TIGR04189">
    <property type="entry name" value="surface_SprA"/>
    <property type="match status" value="1"/>
</dbReference>
<dbReference type="InterPro" id="IPR025684">
    <property type="entry name" value="SprA_N_dom"/>
</dbReference>
<feature type="signal peptide" evidence="2">
    <location>
        <begin position="1"/>
        <end position="35"/>
    </location>
</feature>
<dbReference type="OrthoDB" id="9806090at2"/>
<organism evidence="4 5">
    <name type="scientific">Pustulibacterium marinum</name>
    <dbReference type="NCBI Taxonomy" id="1224947"/>
    <lineage>
        <taxon>Bacteria</taxon>
        <taxon>Pseudomonadati</taxon>
        <taxon>Bacteroidota</taxon>
        <taxon>Flavobacteriia</taxon>
        <taxon>Flavobacteriales</taxon>
        <taxon>Flavobacteriaceae</taxon>
        <taxon>Pustulibacterium</taxon>
    </lineage>
</organism>
<feature type="region of interest" description="Disordered" evidence="1">
    <location>
        <begin position="1907"/>
        <end position="1943"/>
    </location>
</feature>
<keyword evidence="2" id="KW-0732">Signal</keyword>
<reference evidence="4 5" key="1">
    <citation type="submission" date="2016-10" db="EMBL/GenBank/DDBJ databases">
        <authorList>
            <person name="de Groot N.N."/>
        </authorList>
    </citation>
    <scope>NUCLEOTIDE SEQUENCE [LARGE SCALE GENOMIC DNA]</scope>
    <source>
        <strain evidence="4 5">CGMCC 1.12333</strain>
    </source>
</reference>
<evidence type="ECO:0000256" key="2">
    <source>
        <dbReference type="SAM" id="SignalP"/>
    </source>
</evidence>
<name>A0A1I7HA41_9FLAO</name>
<dbReference type="Proteomes" id="UP000199138">
    <property type="component" value="Unassembled WGS sequence"/>
</dbReference>
<sequence>MTYKQPTNYSVSWLYNALKLAGVFMAFLCTGTLYAQEPEGENEEEENQSAGYSVGQLALPNPTSIANLYTYDPTLDRYIYNQTLGDYNINYPVFLTPEEYQNLIEQESMKAYFKQKIKAVDGKTQEGEEGQKDLLPSFYVNNNFFESIFGGNTISVVPTGTVGVSMGVQYQKTDNPSLSPRNRSSLSLDFDQSIRVGLQGKVGERLNVNANYDTDATFDFQNLIKLEYTPNEDDWLRKIEVGNVSFPLNSSLIKGAQSLFGVKTQLQFGRTTITGIFSEQKSQTKTVTAQAGGTISEFELDALDYEANKHYFLAQYFRDTYDYNLELYPLIRGNVQITRIEVWVTNRSQQTDNVRNIVAIQDLGEYQSSDENTRFERQNYSYSGFFNTNPGFSNALPRNGANDYDPTAIGGSGVLNSAIRDVATVQNGFGSLQTFVSQGLDYSMLESAQKLTQGSDYTLNTQLGYISLIQPLSNDEVLGVAFQYTYNGQVYQVGEFANDGVDATTTTTDEDGAVTSVTNNNLVVKMLKSNITRVKDPIWDLMMKNIYSTGAYSLSEDDFRMSILYTDPSPVNYISPVDEASWPEGLEEKTLLNLFDVDRLNTYGDPQTGGDGYYDFQDGITIDRANGKIIFTKVEPFGEYLYDLLGGGDDYDDDIAYETTLNANQAKYVFREMYKETKASATEDADKNKFRLDGRYKSEGSSGIQLGAYNIPRGSVTVTADGRTLTEGIDYTVNYQAGTVQILDPTLEASGANIQVDVENNSLFGQQTTRYSGVNVEHKFSDNFILGGTLINLNERPLTQKTNYGQESVNNTMYGMNATYSTEVPFLTRLVNKLPNIDTDAPSNISFRGEFAYLHAGTNKNANFDGETTAYVDDFEGAQTSIDISGATSWFLSSPPINYGGEMSNDDLEAGYKRAKLAWYTIDPIFYTNQRPTGITNDDISLNSTRRVYIDEIFPEQDVAQGQSTVQSTLDLAYFPEEKGPYNDNPSFETTGPDDKFGGIIRSISTTDFQQANVEYIQFWVLDPYYQDGPLAGEEGELVFNLGQISEDVLKDGRKLYENGLNDGLENSTSWGKTPQSQSLVYAFSDVESERTAQDVGLDGVSDAEEALYYPNSATVNPSDPAGDNYEYYLGADGGVLDRYYNYNGTEGNSPITTNDNDQGSTTIPDVEDVNRDNTMNTINSYYAYSIPIKPNITINDEFVTDIREVDVTAPNSSTYSVRWIQYKIPIDEPSESIGDIENFNSITHIRMYLSGFQDDLVLRFGTLDLIRGDWRSYTSTLETNEDDPDDDITSTEVNTVNILENEQREPIPYVMPPGVQREQLNNNNTVVRQNEQSLSFTVCDLEPLDSRGVYKNVNVDFRQYKKLKMFMHAEESNNIPLGDNEMVGFIRIGTDFTSNYYQIEVPLQVTAANSTTAELIWPEENNLEVALETLTSMKSTGIADGTLSEIVFYDEDLNVIDEEEPYTSGVMRYAMKGNPSLASIRVLMVGVKNASTTTMSCGEVWFNEFRLAEMDSEGGWATVGQFDANLADFADVSATGSITTVGFGNIDDAPTERSLDDTKQFSLVTNVNLGQLLPKNWGIYVPFNFSHSEEIITPEYDAYYEDLKLQDRIDAADTQDEKDQILEQSQDYTKRQSINFIGVRKNRGAEQTPHFYDVENFTLNQSYTEVKHRDYELQFYKDQYTRSEAIYNYSFQPLKVEPFKNSDSLFNGDYWKWLKDFNFNLLPQNVSVSSSIERTLNQQQFRNVSLTEGSLEPNLIQQRNYLFDWQYTINHQITQSLNLNFSASNNNIVKNYFQTDVNGNYLLDDEGNPLVDETQSVWNGYWNTGEPNHHAQLLQLNYTVPFSKVPLLAFVNASYQFTGEFDWQRGSDVIEQAAGEQINTIQNANTHSINAGFNMERLYRYLGLQQKKQRKTTRPRSAGGPPGRGGERPEEQEEQTEEKSNAFSNGLVGLVTMVKKMNLTYSENNGKVLPGYTNSIGFVGTLKPSLGFIFGSQADVRYEAAKNGWLTTYSEYNEQYQQLHGSTVNFTAEVEPLSDLTISLSANRQYSESYTETFNVEDINADGTLDYNLQIGNTYGNYSISNNMIATAFQKSGQAFSQTFENFKADRLVVAQRLADQFYGTGNYDVDDDGYPLGFGKTSQKVVMPAFLAAYTGQNASKVSTGVFRNIPIPGWTLKFTGLMKFEWFKDKFRRFSISNGYRSSYTLNQFTSNLDYSAPLLGVDYDSQPDESLNSGGNFKSELLYTNVNLVEQFNPLVRVDFEMKNSVNVTAEMRKNRSLSLSLDNNLLTDLTGNDYVLGLGYRMKNIRMTTRIGGKKQTFSGDLNLKADITMSDNITVIRSLDIDNNQVTAGQTVWSAKFTADYALTKNINMQFYYDHTFSKFAISTAYPQTTIRSGFSVIYNFGN</sequence>